<keyword evidence="1" id="KW-0812">Transmembrane</keyword>
<accession>A0AAN6E7U2</accession>
<evidence type="ECO:0000256" key="1">
    <source>
        <dbReference type="SAM" id="Phobius"/>
    </source>
</evidence>
<comment type="caution">
    <text evidence="2">The sequence shown here is derived from an EMBL/GenBank/DDBJ whole genome shotgun (WGS) entry which is preliminary data.</text>
</comment>
<sequence length="326" mass="35477">MCVALPALYGYHLQGLIPSDVMSQISPALSNATVTDMMNIVDATTHCLLSTCDQARNSSICEADCSPTSLLVNSTTPSMEGISKCLSTLCGGSLAPALLFANADIAGIGVYISYTTQCGLALLAWLAWTTLDYLDTPASRAEHSRKPRRLSQQKEKVISGIVEFHKAQCFFSIPVMFAAMLSGIFHTNALNVYTLLPIALNSIAPLQLVFFMIVRHARFSRYLVLLTAFSWVLASIVYWTLYVQLTRNLGLPKSDIVLFNEQYMVSLASTPRCGGFSALAVCPSEIILAWNMGPLTKRIRHSNTVLGFGAGMRSASWLFLPSAVSE</sequence>
<organism evidence="2 3">
    <name type="scientific">Exophiala viscosa</name>
    <dbReference type="NCBI Taxonomy" id="2486360"/>
    <lineage>
        <taxon>Eukaryota</taxon>
        <taxon>Fungi</taxon>
        <taxon>Dikarya</taxon>
        <taxon>Ascomycota</taxon>
        <taxon>Pezizomycotina</taxon>
        <taxon>Eurotiomycetes</taxon>
        <taxon>Chaetothyriomycetidae</taxon>
        <taxon>Chaetothyriales</taxon>
        <taxon>Herpotrichiellaceae</taxon>
        <taxon>Exophiala</taxon>
    </lineage>
</organism>
<evidence type="ECO:0000313" key="3">
    <source>
        <dbReference type="Proteomes" id="UP001203852"/>
    </source>
</evidence>
<feature type="transmembrane region" description="Helical" evidence="1">
    <location>
        <begin position="221"/>
        <end position="241"/>
    </location>
</feature>
<feature type="transmembrane region" description="Helical" evidence="1">
    <location>
        <begin position="192"/>
        <end position="214"/>
    </location>
</feature>
<keyword evidence="3" id="KW-1185">Reference proteome</keyword>
<proteinExistence type="predicted"/>
<protein>
    <submittedName>
        <fullName evidence="2">Uncharacterized protein</fullName>
    </submittedName>
</protein>
<dbReference type="EMBL" id="MU404350">
    <property type="protein sequence ID" value="KAI1618604.1"/>
    <property type="molecule type" value="Genomic_DNA"/>
</dbReference>
<gene>
    <name evidence="2" type="ORF">EDD36DRAFT_36333</name>
</gene>
<evidence type="ECO:0000313" key="2">
    <source>
        <dbReference type="EMBL" id="KAI1618604.1"/>
    </source>
</evidence>
<keyword evidence="1" id="KW-0472">Membrane</keyword>
<dbReference type="AlphaFoldDB" id="A0AAN6E7U2"/>
<reference evidence="2" key="1">
    <citation type="journal article" date="2022" name="bioRxiv">
        <title>Deciphering the potential niche of two novel black yeast fungi from a biological soil crust based on their genomes, phenotypes, and melanin regulation.</title>
        <authorList>
            <consortium name="DOE Joint Genome Institute"/>
            <person name="Carr E.C."/>
            <person name="Barton Q."/>
            <person name="Grambo S."/>
            <person name="Sullivan M."/>
            <person name="Renfro C.M."/>
            <person name="Kuo A."/>
            <person name="Pangilinan J."/>
            <person name="Lipzen A."/>
            <person name="Keymanesh K."/>
            <person name="Savage E."/>
            <person name="Barry K."/>
            <person name="Grigoriev I.V."/>
            <person name="Riekhof W.R."/>
            <person name="Harris S.S."/>
        </authorList>
    </citation>
    <scope>NUCLEOTIDE SEQUENCE</scope>
    <source>
        <strain evidence="2">JF 03-4F</strain>
    </source>
</reference>
<dbReference type="Proteomes" id="UP001203852">
    <property type="component" value="Unassembled WGS sequence"/>
</dbReference>
<keyword evidence="1" id="KW-1133">Transmembrane helix</keyword>
<name>A0AAN6E7U2_9EURO</name>